<gene>
    <name evidence="1" type="ORF">AB0I59_01100</name>
</gene>
<dbReference type="InterPro" id="IPR029044">
    <property type="entry name" value="Nucleotide-diphossugar_trans"/>
</dbReference>
<evidence type="ECO:0000313" key="2">
    <source>
        <dbReference type="Proteomes" id="UP001551675"/>
    </source>
</evidence>
<sequence length="623" mass="66415">MSATWGGCVGFGSHPALLDRVCEDFDGPWTILDGADPGEPPPDEAVERAVIAARSPADLRRAVPFGALIPAATRVCVIIAEAPPWAAQPLPVAGQGAAWHLLADLRIARRRRGWHIEASFSGPVAGGEVLSHVLYGLLGGRRHMAQPVIGLAGQGASGWRPGDPNVALTSVGGPVADRRDAPGCDLVLRVTESPACPWPDGRIPVADRPPLSAALDGAAHPDLLPPVDESVVNPIGFRQNARGPVAALTSRAGGFSITSGLDELVRLPASGELTDVDVARLRDVVGVAVQDVDAYGLVRARIVTGLAAAGIPVIMSAEGIGDPALGADLSDALATVDEDELTSELRREEISVRLRRAALRTHGAIPRWRNIAVSAGLALPYEPPVSVLLSTCRKDMVPFALEQMERQRGVRAEIILGLHGFSAREAGVQGAIADSSLRITVVEAAAGAPLGELLNRMAAVASGSFLAKVDDDDWYGPDHLADLLLAQLYSGAELVGAAAEFVYLEPINTTVRRRLGTERFTPLVAGGTMLVAREMFETLGGFRPIPQTVDGQLIESVEAAGGRIYRTHGLNYVLRRRHSRAHTWRHPVQAFLKSYQEQWRGLHFNQLMESASTPHAGYWRQEQ</sequence>
<keyword evidence="2" id="KW-1185">Reference proteome</keyword>
<reference evidence="1 2" key="1">
    <citation type="submission" date="2024-06" db="EMBL/GenBank/DDBJ databases">
        <title>The Natural Products Discovery Center: Release of the First 8490 Sequenced Strains for Exploring Actinobacteria Biosynthetic Diversity.</title>
        <authorList>
            <person name="Kalkreuter E."/>
            <person name="Kautsar S.A."/>
            <person name="Yang D."/>
            <person name="Bader C.D."/>
            <person name="Teijaro C.N."/>
            <person name="Fluegel L."/>
            <person name="Davis C.M."/>
            <person name="Simpson J.R."/>
            <person name="Lauterbach L."/>
            <person name="Steele A.D."/>
            <person name="Gui C."/>
            <person name="Meng S."/>
            <person name="Li G."/>
            <person name="Viehrig K."/>
            <person name="Ye F."/>
            <person name="Su P."/>
            <person name="Kiefer A.F."/>
            <person name="Nichols A."/>
            <person name="Cepeda A.J."/>
            <person name="Yan W."/>
            <person name="Fan B."/>
            <person name="Jiang Y."/>
            <person name="Adhikari A."/>
            <person name="Zheng C.-J."/>
            <person name="Schuster L."/>
            <person name="Cowan T.M."/>
            <person name="Smanski M.J."/>
            <person name="Chevrette M.G."/>
            <person name="De Carvalho L.P.S."/>
            <person name="Shen B."/>
        </authorList>
    </citation>
    <scope>NUCLEOTIDE SEQUENCE [LARGE SCALE GENOMIC DNA]</scope>
    <source>
        <strain evidence="1 2">NPDC050100</strain>
    </source>
</reference>
<dbReference type="SUPFAM" id="SSF53448">
    <property type="entry name" value="Nucleotide-diphospho-sugar transferases"/>
    <property type="match status" value="1"/>
</dbReference>
<dbReference type="EMBL" id="JBFALK010000001">
    <property type="protein sequence ID" value="MEV0967201.1"/>
    <property type="molecule type" value="Genomic_DNA"/>
</dbReference>
<dbReference type="Gene3D" id="3.90.550.10">
    <property type="entry name" value="Spore Coat Polysaccharide Biosynthesis Protein SpsA, Chain A"/>
    <property type="match status" value="1"/>
</dbReference>
<evidence type="ECO:0000313" key="1">
    <source>
        <dbReference type="EMBL" id="MEV0967201.1"/>
    </source>
</evidence>
<name>A0ABV3G6Z2_MICGL</name>
<accession>A0ABV3G6Z2</accession>
<dbReference type="RefSeq" id="WP_061253278.1">
    <property type="nucleotide sequence ID" value="NZ_JBFALK010000001.1"/>
</dbReference>
<protein>
    <submittedName>
        <fullName evidence="1">Glycosyl transferase family 2</fullName>
    </submittedName>
</protein>
<dbReference type="Proteomes" id="UP001551675">
    <property type="component" value="Unassembled WGS sequence"/>
</dbReference>
<comment type="caution">
    <text evidence="1">The sequence shown here is derived from an EMBL/GenBank/DDBJ whole genome shotgun (WGS) entry which is preliminary data.</text>
</comment>
<proteinExistence type="predicted"/>
<organism evidence="1 2">
    <name type="scientific">Microtetraspora glauca</name>
    <dbReference type="NCBI Taxonomy" id="1996"/>
    <lineage>
        <taxon>Bacteria</taxon>
        <taxon>Bacillati</taxon>
        <taxon>Actinomycetota</taxon>
        <taxon>Actinomycetes</taxon>
        <taxon>Streptosporangiales</taxon>
        <taxon>Streptosporangiaceae</taxon>
        <taxon>Microtetraspora</taxon>
    </lineage>
</organism>
<keyword evidence="1" id="KW-0808">Transferase</keyword>
<dbReference type="GO" id="GO:0016740">
    <property type="term" value="F:transferase activity"/>
    <property type="evidence" value="ECO:0007669"/>
    <property type="project" value="UniProtKB-KW"/>
</dbReference>